<keyword evidence="5" id="KW-1185">Reference proteome</keyword>
<evidence type="ECO:0000313" key="4">
    <source>
        <dbReference type="EMBL" id="RRB15376.1"/>
    </source>
</evidence>
<dbReference type="PANTHER" id="PTHR13504">
    <property type="entry name" value="FIDO DOMAIN-CONTAINING PROTEIN DDB_G0283145"/>
    <property type="match status" value="1"/>
</dbReference>
<gene>
    <name evidence="4" type="ORF">EHT87_12650</name>
</gene>
<dbReference type="AlphaFoldDB" id="A0A3P1CQM4"/>
<dbReference type="Pfam" id="PF13784">
    <property type="entry name" value="Fic_N"/>
    <property type="match status" value="1"/>
</dbReference>
<feature type="binding site" evidence="1">
    <location>
        <position position="240"/>
    </location>
    <ligand>
        <name>ATP</name>
        <dbReference type="ChEBI" id="CHEBI:30616"/>
    </ligand>
</feature>
<keyword evidence="1" id="KW-0547">Nucleotide-binding</keyword>
<dbReference type="Pfam" id="PF21248">
    <property type="entry name" value="SoFic-like_C"/>
    <property type="match status" value="1"/>
</dbReference>
<dbReference type="InterPro" id="IPR040198">
    <property type="entry name" value="Fido_containing"/>
</dbReference>
<feature type="binding site" evidence="1">
    <location>
        <position position="69"/>
    </location>
    <ligand>
        <name>ATP</name>
        <dbReference type="ChEBI" id="CHEBI:30616"/>
    </ligand>
</feature>
<name>A0A3P1CQM4_9BACT</name>
<evidence type="ECO:0000256" key="2">
    <source>
        <dbReference type="PIRSR" id="PIRSR640198-2"/>
    </source>
</evidence>
<dbReference type="EMBL" id="RQJP01000002">
    <property type="protein sequence ID" value="RRB15376.1"/>
    <property type="molecule type" value="Genomic_DNA"/>
</dbReference>
<sequence length="362" mass="41377">MAYNPTEPFNELPNLSTKVDLNDARIIQVLIQAARNLGELNGLCATLPDPMLLLNTLVLQESRDSSAIENIVTTQDELFRASIDELSENSAAKEVLNYREAMYTGLARMQSQRNLIVTNTMIEVVQTIKQNRSAIRNAPGTALRNAQNGEILYTPPCCEDIIREKLSALEQFINENDPSGPDPLIKLVMMHYQFEAIYPFFDGNGRTGRILIGLYLVQQRLLPHPVLYLSRYMNYYRSDYYRLLRTVTEHQNWTEWIVFMLKGIAETAQLTTSKIRRILDLMTVLEREARQALGASYNPDLLRLMFMLPYLKIELIEKRGLAHRQTSSAYLKKLAGAGILIPNKIGRTTYYINQKLLDLLAD</sequence>
<evidence type="ECO:0000259" key="3">
    <source>
        <dbReference type="PROSITE" id="PS51459"/>
    </source>
</evidence>
<dbReference type="Gene3D" id="1.10.3290.10">
    <property type="entry name" value="Fido-like domain"/>
    <property type="match status" value="1"/>
</dbReference>
<dbReference type="SUPFAM" id="SSF140931">
    <property type="entry name" value="Fic-like"/>
    <property type="match status" value="1"/>
</dbReference>
<proteinExistence type="predicted"/>
<feature type="domain" description="Fido" evidence="3">
    <location>
        <begin position="116"/>
        <end position="262"/>
    </location>
</feature>
<feature type="binding site" evidence="2">
    <location>
        <begin position="202"/>
        <end position="209"/>
    </location>
    <ligand>
        <name>ATP</name>
        <dbReference type="ChEBI" id="CHEBI:30616"/>
    </ligand>
</feature>
<dbReference type="InterPro" id="IPR036597">
    <property type="entry name" value="Fido-like_dom_sf"/>
</dbReference>
<comment type="caution">
    <text evidence="4">The sequence shown here is derived from an EMBL/GenBank/DDBJ whole genome shotgun (WGS) entry which is preliminary data.</text>
</comment>
<keyword evidence="1" id="KW-0067">ATP-binding</keyword>
<dbReference type="InterPro" id="IPR003812">
    <property type="entry name" value="Fido"/>
</dbReference>
<accession>A0A3P1CQM4</accession>
<dbReference type="RefSeq" id="WP_124906980.1">
    <property type="nucleotide sequence ID" value="NZ_RQJP01000002.1"/>
</dbReference>
<evidence type="ECO:0000256" key="1">
    <source>
        <dbReference type="PIRSR" id="PIRSR038925-1"/>
    </source>
</evidence>
<dbReference type="OrthoDB" id="9814400at2"/>
<dbReference type="PROSITE" id="PS51459">
    <property type="entry name" value="FIDO"/>
    <property type="match status" value="1"/>
</dbReference>
<feature type="binding site" evidence="1">
    <location>
        <begin position="203"/>
        <end position="209"/>
    </location>
    <ligand>
        <name>ATP</name>
        <dbReference type="ChEBI" id="CHEBI:30616"/>
    </ligand>
</feature>
<dbReference type="PANTHER" id="PTHR13504:SF35">
    <property type="entry name" value="PROTEIN ADENYLYLTRANSFERASE SOFIC"/>
    <property type="match status" value="1"/>
</dbReference>
<feature type="binding site" evidence="2">
    <location>
        <begin position="240"/>
        <end position="241"/>
    </location>
    <ligand>
        <name>ATP</name>
        <dbReference type="ChEBI" id="CHEBI:30616"/>
    </ligand>
</feature>
<dbReference type="InterPro" id="IPR048770">
    <property type="entry name" value="SoFic-like_C"/>
</dbReference>
<dbReference type="GO" id="GO:0005524">
    <property type="term" value="F:ATP binding"/>
    <property type="evidence" value="ECO:0007669"/>
    <property type="project" value="UniProtKB-KW"/>
</dbReference>
<dbReference type="Pfam" id="PF02661">
    <property type="entry name" value="Fic"/>
    <property type="match status" value="1"/>
</dbReference>
<dbReference type="Proteomes" id="UP000274271">
    <property type="component" value="Unassembled WGS sequence"/>
</dbReference>
<evidence type="ECO:0000313" key="5">
    <source>
        <dbReference type="Proteomes" id="UP000274271"/>
    </source>
</evidence>
<dbReference type="InterPro" id="IPR025758">
    <property type="entry name" value="Fic/DOC_N"/>
</dbReference>
<dbReference type="PIRSF" id="PIRSF038925">
    <property type="entry name" value="AMP-prot_trans"/>
    <property type="match status" value="1"/>
</dbReference>
<dbReference type="InterPro" id="IPR026287">
    <property type="entry name" value="SoFic-like"/>
</dbReference>
<protein>
    <submittedName>
        <fullName evidence="4">Fic family protein</fullName>
    </submittedName>
</protein>
<organism evidence="4 5">
    <name type="scientific">Larkinella knui</name>
    <dbReference type="NCBI Taxonomy" id="2025310"/>
    <lineage>
        <taxon>Bacteria</taxon>
        <taxon>Pseudomonadati</taxon>
        <taxon>Bacteroidota</taxon>
        <taxon>Cytophagia</taxon>
        <taxon>Cytophagales</taxon>
        <taxon>Spirosomataceae</taxon>
        <taxon>Larkinella</taxon>
    </lineage>
</organism>
<reference evidence="4 5" key="1">
    <citation type="submission" date="2018-11" db="EMBL/GenBank/DDBJ databases">
        <authorList>
            <person name="Zhou Z."/>
            <person name="Wang G."/>
        </authorList>
    </citation>
    <scope>NUCLEOTIDE SEQUENCE [LARGE SCALE GENOMIC DNA]</scope>
    <source>
        <strain evidence="4 5">KCTC42998</strain>
    </source>
</reference>